<organism evidence="2 3">
    <name type="scientific">Punica granatum</name>
    <name type="common">Pomegranate</name>
    <dbReference type="NCBI Taxonomy" id="22663"/>
    <lineage>
        <taxon>Eukaryota</taxon>
        <taxon>Viridiplantae</taxon>
        <taxon>Streptophyta</taxon>
        <taxon>Embryophyta</taxon>
        <taxon>Tracheophyta</taxon>
        <taxon>Spermatophyta</taxon>
        <taxon>Magnoliopsida</taxon>
        <taxon>eudicotyledons</taxon>
        <taxon>Gunneridae</taxon>
        <taxon>Pentapetalae</taxon>
        <taxon>rosids</taxon>
        <taxon>malvids</taxon>
        <taxon>Myrtales</taxon>
        <taxon>Lythraceae</taxon>
        <taxon>Punica</taxon>
    </lineage>
</organism>
<gene>
    <name evidence="2" type="ORF">CDL15_Pgr011883</name>
</gene>
<dbReference type="Proteomes" id="UP000197138">
    <property type="component" value="Unassembled WGS sequence"/>
</dbReference>
<feature type="region of interest" description="Disordered" evidence="1">
    <location>
        <begin position="1"/>
        <end position="81"/>
    </location>
</feature>
<dbReference type="AlphaFoldDB" id="A0A218XFE1"/>
<evidence type="ECO:0000313" key="2">
    <source>
        <dbReference type="EMBL" id="OWM83201.1"/>
    </source>
</evidence>
<feature type="compositionally biased region" description="Polar residues" evidence="1">
    <location>
        <begin position="12"/>
        <end position="21"/>
    </location>
</feature>
<protein>
    <submittedName>
        <fullName evidence="2">Uncharacterized protein</fullName>
    </submittedName>
</protein>
<dbReference type="EMBL" id="MTKT01001935">
    <property type="protein sequence ID" value="OWM83201.1"/>
    <property type="molecule type" value="Genomic_DNA"/>
</dbReference>
<feature type="compositionally biased region" description="Polar residues" evidence="1">
    <location>
        <begin position="56"/>
        <end position="81"/>
    </location>
</feature>
<proteinExistence type="predicted"/>
<accession>A0A218XFE1</accession>
<sequence length="81" mass="8323">MLSGPLHHATLTVPTPHSLQLTPADPLDLSQCHLPKDPHIPQLNRVGSGASCPRHASSTSSRPPGASQESSATVSTATVAL</sequence>
<evidence type="ECO:0000313" key="3">
    <source>
        <dbReference type="Proteomes" id="UP000197138"/>
    </source>
</evidence>
<reference evidence="3" key="1">
    <citation type="journal article" date="2017" name="Plant J.">
        <title>The pomegranate (Punica granatum L.) genome and the genomics of punicalagin biosynthesis.</title>
        <authorList>
            <person name="Qin G."/>
            <person name="Xu C."/>
            <person name="Ming R."/>
            <person name="Tang H."/>
            <person name="Guyot R."/>
            <person name="Kramer E.M."/>
            <person name="Hu Y."/>
            <person name="Yi X."/>
            <person name="Qi Y."/>
            <person name="Xu X."/>
            <person name="Gao Z."/>
            <person name="Pan H."/>
            <person name="Jian J."/>
            <person name="Tian Y."/>
            <person name="Yue Z."/>
            <person name="Xu Y."/>
        </authorList>
    </citation>
    <scope>NUCLEOTIDE SEQUENCE [LARGE SCALE GENOMIC DNA]</scope>
    <source>
        <strain evidence="3">cv. Dabenzi</strain>
    </source>
</reference>
<comment type="caution">
    <text evidence="2">The sequence shown here is derived from an EMBL/GenBank/DDBJ whole genome shotgun (WGS) entry which is preliminary data.</text>
</comment>
<name>A0A218XFE1_PUNGR</name>
<evidence type="ECO:0000256" key="1">
    <source>
        <dbReference type="SAM" id="MobiDB-lite"/>
    </source>
</evidence>